<reference evidence="2" key="1">
    <citation type="submission" date="2022-01" db="EMBL/GenBank/DDBJ databases">
        <title>Genome Sequence Resource for Two Populations of Ditylenchus destructor, the Migratory Endoparasitic Phytonematode.</title>
        <authorList>
            <person name="Zhang H."/>
            <person name="Lin R."/>
            <person name="Xie B."/>
        </authorList>
    </citation>
    <scope>NUCLEOTIDE SEQUENCE</scope>
    <source>
        <strain evidence="2">BazhouSP</strain>
    </source>
</reference>
<evidence type="ECO:0000313" key="2">
    <source>
        <dbReference type="EMBL" id="KAI1707376.1"/>
    </source>
</evidence>
<organism evidence="2 3">
    <name type="scientific">Ditylenchus destructor</name>
    <dbReference type="NCBI Taxonomy" id="166010"/>
    <lineage>
        <taxon>Eukaryota</taxon>
        <taxon>Metazoa</taxon>
        <taxon>Ecdysozoa</taxon>
        <taxon>Nematoda</taxon>
        <taxon>Chromadorea</taxon>
        <taxon>Rhabditida</taxon>
        <taxon>Tylenchina</taxon>
        <taxon>Tylenchomorpha</taxon>
        <taxon>Sphaerularioidea</taxon>
        <taxon>Anguinidae</taxon>
        <taxon>Anguininae</taxon>
        <taxon>Ditylenchus</taxon>
    </lineage>
</organism>
<dbReference type="AlphaFoldDB" id="A0AAD4MUH0"/>
<evidence type="ECO:0000313" key="3">
    <source>
        <dbReference type="Proteomes" id="UP001201812"/>
    </source>
</evidence>
<evidence type="ECO:0000256" key="1">
    <source>
        <dbReference type="SAM" id="MobiDB-lite"/>
    </source>
</evidence>
<sequence>MENATKSVHFTLLPGRIPTDKSTIGTAKPSFRKRSSSQPPPSNIPKQRPTLPNASPWIRRNSREAIERGFVKKDREKRNQSLAFELDSAEMCLRRSGVNEAKVATDVPVITERQFEKDLNLIRECDVDYRRAGIPLSGLTGPIPGRSKSMNGTGAVSVVRQYNKALQREISRTSHADLQNDRHHTCGFSVKPSGSLQDRVALAVEEYRRLIKETSHRSSYRSEYVDSEWYEHVEVSRSDTEVKSASSNVSSSPTGSSDSHNSSTLAEVVRRKIFRRVELDWPDLFVLKHSHLRNISPKERALRYAKDNAYHKDICTTLEEEIIRVYSQYQMMLEQCIVVNVVYSRMAWQIMLTEAHWYAGRVISDTLLRNRMYNAALKYGGELLDDTLAHLEADDMSVLKILEKLSTILVECEADGQLTNLSSDRSANLSHKADVKKERKLIKIKNNLMRLSATTQHRRFY</sequence>
<dbReference type="Proteomes" id="UP001201812">
    <property type="component" value="Unassembled WGS sequence"/>
</dbReference>
<feature type="region of interest" description="Disordered" evidence="1">
    <location>
        <begin position="240"/>
        <end position="263"/>
    </location>
</feature>
<accession>A0AAD4MUH0</accession>
<proteinExistence type="predicted"/>
<comment type="caution">
    <text evidence="2">The sequence shown here is derived from an EMBL/GenBank/DDBJ whole genome shotgun (WGS) entry which is preliminary data.</text>
</comment>
<dbReference type="EMBL" id="JAKKPZ010000041">
    <property type="protein sequence ID" value="KAI1707376.1"/>
    <property type="molecule type" value="Genomic_DNA"/>
</dbReference>
<keyword evidence="3" id="KW-1185">Reference proteome</keyword>
<gene>
    <name evidence="2" type="ORF">DdX_12473</name>
</gene>
<protein>
    <submittedName>
        <fullName evidence="2">Uncharacterized protein</fullName>
    </submittedName>
</protein>
<feature type="region of interest" description="Disordered" evidence="1">
    <location>
        <begin position="1"/>
        <end position="59"/>
    </location>
</feature>
<name>A0AAD4MUH0_9BILA</name>
<feature type="compositionally biased region" description="Low complexity" evidence="1">
    <location>
        <begin position="244"/>
        <end position="263"/>
    </location>
</feature>